<evidence type="ECO:0000313" key="2">
    <source>
        <dbReference type="EMBL" id="MEC3861131.1"/>
    </source>
</evidence>
<dbReference type="EMBL" id="JAYLLH010000008">
    <property type="protein sequence ID" value="MEC3861131.1"/>
    <property type="molecule type" value="Genomic_DNA"/>
</dbReference>
<keyword evidence="3" id="KW-1185">Reference proteome</keyword>
<evidence type="ECO:0000256" key="1">
    <source>
        <dbReference type="SAM" id="Phobius"/>
    </source>
</evidence>
<keyword evidence="1" id="KW-0812">Transmembrane</keyword>
<gene>
    <name evidence="2" type="ORF">VK792_07535</name>
</gene>
<feature type="transmembrane region" description="Helical" evidence="1">
    <location>
        <begin position="27"/>
        <end position="47"/>
    </location>
</feature>
<keyword evidence="1" id="KW-0472">Membrane</keyword>
<accession>A0ABU6HFP3</accession>
<organism evidence="2 3">
    <name type="scientific">Mesobacterium hydrothermale</name>
    <dbReference type="NCBI Taxonomy" id="3111907"/>
    <lineage>
        <taxon>Bacteria</taxon>
        <taxon>Pseudomonadati</taxon>
        <taxon>Pseudomonadota</taxon>
        <taxon>Alphaproteobacteria</taxon>
        <taxon>Rhodobacterales</taxon>
        <taxon>Roseobacteraceae</taxon>
        <taxon>Mesobacterium</taxon>
    </lineage>
</organism>
<dbReference type="Proteomes" id="UP001348149">
    <property type="component" value="Unassembled WGS sequence"/>
</dbReference>
<name>A0ABU6HFP3_9RHOB</name>
<dbReference type="RefSeq" id="WP_326296823.1">
    <property type="nucleotide sequence ID" value="NZ_JAYLLH010000008.1"/>
</dbReference>
<proteinExistence type="predicted"/>
<evidence type="ECO:0000313" key="3">
    <source>
        <dbReference type="Proteomes" id="UP001348149"/>
    </source>
</evidence>
<keyword evidence="1" id="KW-1133">Transmembrane helix</keyword>
<sequence>MIQDFLSLHAQLSAVLTEAGLGAYTNYLLALAAVLVLAVLRGLYVAVAYRDFTEAERAELMHDPHDFHLLEHGKKRRW</sequence>
<comment type="caution">
    <text evidence="2">The sequence shown here is derived from an EMBL/GenBank/DDBJ whole genome shotgun (WGS) entry which is preliminary data.</text>
</comment>
<reference evidence="2 3" key="1">
    <citation type="submission" date="2024-01" db="EMBL/GenBank/DDBJ databases">
        <title>Mesobacterium rodlantinim sp. nov., isolated from shallow sea hydrothermal systems off Kueishantao Island.</title>
        <authorList>
            <person name="Su Z."/>
            <person name="Tang K."/>
        </authorList>
    </citation>
    <scope>NUCLEOTIDE SEQUENCE [LARGE SCALE GENOMIC DNA]</scope>
    <source>
        <strain evidence="2 3">TK19101</strain>
    </source>
</reference>
<protein>
    <submittedName>
        <fullName evidence="2">Uncharacterized protein</fullName>
    </submittedName>
</protein>